<organism evidence="2 3">
    <name type="scientific">Tribolium castaneum</name>
    <name type="common">Red flour beetle</name>
    <dbReference type="NCBI Taxonomy" id="7070"/>
    <lineage>
        <taxon>Eukaryota</taxon>
        <taxon>Metazoa</taxon>
        <taxon>Ecdysozoa</taxon>
        <taxon>Arthropoda</taxon>
        <taxon>Hexapoda</taxon>
        <taxon>Insecta</taxon>
        <taxon>Pterygota</taxon>
        <taxon>Neoptera</taxon>
        <taxon>Endopterygota</taxon>
        <taxon>Coleoptera</taxon>
        <taxon>Polyphaga</taxon>
        <taxon>Cucujiformia</taxon>
        <taxon>Tenebrionidae</taxon>
        <taxon>Tenebrionidae incertae sedis</taxon>
        <taxon>Tribolium</taxon>
    </lineage>
</organism>
<dbReference type="Proteomes" id="UP000007266">
    <property type="component" value="Linkage group 9"/>
</dbReference>
<keyword evidence="3" id="KW-1185">Reference proteome</keyword>
<evidence type="ECO:0000313" key="3">
    <source>
        <dbReference type="Proteomes" id="UP000007266"/>
    </source>
</evidence>
<evidence type="ECO:0000256" key="1">
    <source>
        <dbReference type="SAM" id="MobiDB-lite"/>
    </source>
</evidence>
<gene>
    <name evidence="2" type="primary">GLEAN_12767</name>
    <name evidence="2" type="ORF">TcasGA2_TC012767</name>
</gene>
<name>D6X0A5_TRICA</name>
<dbReference type="EMBL" id="KQ971372">
    <property type="protein sequence ID" value="EFA10515.1"/>
    <property type="molecule type" value="Genomic_DNA"/>
</dbReference>
<evidence type="ECO:0000313" key="2">
    <source>
        <dbReference type="EMBL" id="EFA10515.1"/>
    </source>
</evidence>
<dbReference type="InParanoid" id="D6X0A5"/>
<sequence length="121" mass="13203">MKVKTEAASELVDRRRSAELELQQLLQDPRTGLPAAGSRKSGAAPPKVLCNCKGKQGIFGESGGPLTFGVYVMIDLPKMRRFREITAPKVADLHKGGDCILFTEALYLNDTTCQLRNLLGN</sequence>
<protein>
    <submittedName>
        <fullName evidence="2">Uncharacterized protein</fullName>
    </submittedName>
</protein>
<proteinExistence type="predicted"/>
<reference evidence="2 3" key="2">
    <citation type="journal article" date="2010" name="Nucleic Acids Res.">
        <title>BeetleBase in 2010: revisions to provide comprehensive genomic information for Tribolium castaneum.</title>
        <authorList>
            <person name="Kim H.S."/>
            <person name="Murphy T."/>
            <person name="Xia J."/>
            <person name="Caragea D."/>
            <person name="Park Y."/>
            <person name="Beeman R.W."/>
            <person name="Lorenzen M.D."/>
            <person name="Butcher S."/>
            <person name="Manak J.R."/>
            <person name="Brown S.J."/>
        </authorList>
    </citation>
    <scope>GENOME REANNOTATION</scope>
    <source>
        <strain evidence="2 3">Georgia GA2</strain>
    </source>
</reference>
<accession>D6X0A5</accession>
<feature type="region of interest" description="Disordered" evidence="1">
    <location>
        <begin position="24"/>
        <end position="44"/>
    </location>
</feature>
<dbReference type="AlphaFoldDB" id="D6X0A5"/>
<dbReference type="HOGENOM" id="CLU_2041069_0_0_1"/>
<reference evidence="2 3" key="1">
    <citation type="journal article" date="2008" name="Nature">
        <title>The genome of the model beetle and pest Tribolium castaneum.</title>
        <authorList>
            <consortium name="Tribolium Genome Sequencing Consortium"/>
            <person name="Richards S."/>
            <person name="Gibbs R.A."/>
            <person name="Weinstock G.M."/>
            <person name="Brown S.J."/>
            <person name="Denell R."/>
            <person name="Beeman R.W."/>
            <person name="Gibbs R."/>
            <person name="Beeman R.W."/>
            <person name="Brown S.J."/>
            <person name="Bucher G."/>
            <person name="Friedrich M."/>
            <person name="Grimmelikhuijzen C.J."/>
            <person name="Klingler M."/>
            <person name="Lorenzen M."/>
            <person name="Richards S."/>
            <person name="Roth S."/>
            <person name="Schroder R."/>
            <person name="Tautz D."/>
            <person name="Zdobnov E.M."/>
            <person name="Muzny D."/>
            <person name="Gibbs R.A."/>
            <person name="Weinstock G.M."/>
            <person name="Attaway T."/>
            <person name="Bell S."/>
            <person name="Buhay C.J."/>
            <person name="Chandrabose M.N."/>
            <person name="Chavez D."/>
            <person name="Clerk-Blankenburg K.P."/>
            <person name="Cree A."/>
            <person name="Dao M."/>
            <person name="Davis C."/>
            <person name="Chacko J."/>
            <person name="Dinh H."/>
            <person name="Dugan-Rocha S."/>
            <person name="Fowler G."/>
            <person name="Garner T.T."/>
            <person name="Garnes J."/>
            <person name="Gnirke A."/>
            <person name="Hawes A."/>
            <person name="Hernandez J."/>
            <person name="Hines S."/>
            <person name="Holder M."/>
            <person name="Hume J."/>
            <person name="Jhangiani S.N."/>
            <person name="Joshi V."/>
            <person name="Khan Z.M."/>
            <person name="Jackson L."/>
            <person name="Kovar C."/>
            <person name="Kowis A."/>
            <person name="Lee S."/>
            <person name="Lewis L.R."/>
            <person name="Margolis J."/>
            <person name="Morgan M."/>
            <person name="Nazareth L.V."/>
            <person name="Nguyen N."/>
            <person name="Okwuonu G."/>
            <person name="Parker D."/>
            <person name="Richards S."/>
            <person name="Ruiz S.J."/>
            <person name="Santibanez J."/>
            <person name="Savard J."/>
            <person name="Scherer S.E."/>
            <person name="Schneider B."/>
            <person name="Sodergren E."/>
            <person name="Tautz D."/>
            <person name="Vattahil S."/>
            <person name="Villasana D."/>
            <person name="White C.S."/>
            <person name="Wright R."/>
            <person name="Park Y."/>
            <person name="Beeman R.W."/>
            <person name="Lord J."/>
            <person name="Oppert B."/>
            <person name="Lorenzen M."/>
            <person name="Brown S."/>
            <person name="Wang L."/>
            <person name="Savard J."/>
            <person name="Tautz D."/>
            <person name="Richards S."/>
            <person name="Weinstock G."/>
            <person name="Gibbs R.A."/>
            <person name="Liu Y."/>
            <person name="Worley K."/>
            <person name="Weinstock G."/>
            <person name="Elsik C.G."/>
            <person name="Reese J.T."/>
            <person name="Elhaik E."/>
            <person name="Landan G."/>
            <person name="Graur D."/>
            <person name="Arensburger P."/>
            <person name="Atkinson P."/>
            <person name="Beeman R.W."/>
            <person name="Beidler J."/>
            <person name="Brown S.J."/>
            <person name="Demuth J.P."/>
            <person name="Drury D.W."/>
            <person name="Du Y.Z."/>
            <person name="Fujiwara H."/>
            <person name="Lorenzen M."/>
            <person name="Maselli V."/>
            <person name="Osanai M."/>
            <person name="Park Y."/>
            <person name="Robertson H.M."/>
            <person name="Tu Z."/>
            <person name="Wang J.J."/>
            <person name="Wang S."/>
            <person name="Richards S."/>
            <person name="Song H."/>
            <person name="Zhang L."/>
            <person name="Sodergren E."/>
            <person name="Werner D."/>
            <person name="Stanke M."/>
            <person name="Morgenstern B."/>
            <person name="Solovyev V."/>
            <person name="Kosarev P."/>
            <person name="Brown G."/>
            <person name="Chen H.C."/>
            <person name="Ermolaeva O."/>
            <person name="Hlavina W."/>
            <person name="Kapustin Y."/>
            <person name="Kiryutin B."/>
            <person name="Kitts P."/>
            <person name="Maglott D."/>
            <person name="Pruitt K."/>
            <person name="Sapojnikov V."/>
            <person name="Souvorov A."/>
            <person name="Mackey A.J."/>
            <person name="Waterhouse R.M."/>
            <person name="Wyder S."/>
            <person name="Zdobnov E.M."/>
            <person name="Zdobnov E.M."/>
            <person name="Wyder S."/>
            <person name="Kriventseva E.V."/>
            <person name="Kadowaki T."/>
            <person name="Bork P."/>
            <person name="Aranda M."/>
            <person name="Bao R."/>
            <person name="Beermann A."/>
            <person name="Berns N."/>
            <person name="Bolognesi R."/>
            <person name="Bonneton F."/>
            <person name="Bopp D."/>
            <person name="Brown S.J."/>
            <person name="Bucher G."/>
            <person name="Butts T."/>
            <person name="Chaumot A."/>
            <person name="Denell R.E."/>
            <person name="Ferrier D.E."/>
            <person name="Friedrich M."/>
            <person name="Gordon C.M."/>
            <person name="Jindra M."/>
            <person name="Klingler M."/>
            <person name="Lan Q."/>
            <person name="Lattorff H.M."/>
            <person name="Laudet V."/>
            <person name="von Levetsow C."/>
            <person name="Liu Z."/>
            <person name="Lutz R."/>
            <person name="Lynch J.A."/>
            <person name="da Fonseca R.N."/>
            <person name="Posnien N."/>
            <person name="Reuter R."/>
            <person name="Roth S."/>
            <person name="Savard J."/>
            <person name="Schinko J.B."/>
            <person name="Schmitt C."/>
            <person name="Schoppmeier M."/>
            <person name="Schroder R."/>
            <person name="Shippy T.D."/>
            <person name="Simonnet F."/>
            <person name="Marques-Souza H."/>
            <person name="Tautz D."/>
            <person name="Tomoyasu Y."/>
            <person name="Trauner J."/>
            <person name="Van der Zee M."/>
            <person name="Vervoort M."/>
            <person name="Wittkopp N."/>
            <person name="Wimmer E.A."/>
            <person name="Yang X."/>
            <person name="Jones A.K."/>
            <person name="Sattelle D.B."/>
            <person name="Ebert P.R."/>
            <person name="Nelson D."/>
            <person name="Scott J.G."/>
            <person name="Beeman R.W."/>
            <person name="Muthukrishnan S."/>
            <person name="Kramer K.J."/>
            <person name="Arakane Y."/>
            <person name="Beeman R.W."/>
            <person name="Zhu Q."/>
            <person name="Hogenkamp D."/>
            <person name="Dixit R."/>
            <person name="Oppert B."/>
            <person name="Jiang H."/>
            <person name="Zou Z."/>
            <person name="Marshall J."/>
            <person name="Elpidina E."/>
            <person name="Vinokurov K."/>
            <person name="Oppert C."/>
            <person name="Zou Z."/>
            <person name="Evans J."/>
            <person name="Lu Z."/>
            <person name="Zhao P."/>
            <person name="Sumathipala N."/>
            <person name="Altincicek B."/>
            <person name="Vilcinskas A."/>
            <person name="Williams M."/>
            <person name="Hultmark D."/>
            <person name="Hetru C."/>
            <person name="Jiang H."/>
            <person name="Grimmelikhuijzen C.J."/>
            <person name="Hauser F."/>
            <person name="Cazzamali G."/>
            <person name="Williamson M."/>
            <person name="Park Y."/>
            <person name="Li B."/>
            <person name="Tanaka Y."/>
            <person name="Predel R."/>
            <person name="Neupert S."/>
            <person name="Schachtner J."/>
            <person name="Verleyen P."/>
            <person name="Raible F."/>
            <person name="Bork P."/>
            <person name="Friedrich M."/>
            <person name="Walden K.K."/>
            <person name="Robertson H.M."/>
            <person name="Angeli S."/>
            <person name="Foret S."/>
            <person name="Bucher G."/>
            <person name="Schuetz S."/>
            <person name="Maleszka R."/>
            <person name="Wimmer E.A."/>
            <person name="Beeman R.W."/>
            <person name="Lorenzen M."/>
            <person name="Tomoyasu Y."/>
            <person name="Miller S.C."/>
            <person name="Grossmann D."/>
            <person name="Bucher G."/>
        </authorList>
    </citation>
    <scope>NUCLEOTIDE SEQUENCE [LARGE SCALE GENOMIC DNA]</scope>
    <source>
        <strain evidence="2 3">Georgia GA2</strain>
    </source>
</reference>